<evidence type="ECO:0000256" key="2">
    <source>
        <dbReference type="ARBA" id="ARBA00006194"/>
    </source>
</evidence>
<dbReference type="GO" id="GO:0005840">
    <property type="term" value="C:ribosome"/>
    <property type="evidence" value="ECO:0007669"/>
    <property type="project" value="UniProtKB-KW"/>
</dbReference>
<evidence type="ECO:0000256" key="7">
    <source>
        <dbReference type="ARBA" id="ARBA00070326"/>
    </source>
</evidence>
<evidence type="ECO:0000313" key="8">
    <source>
        <dbReference type="EMBL" id="QID81849.1"/>
    </source>
</evidence>
<name>A0A6C1DYN3_SACPS</name>
<proteinExistence type="inferred from homology"/>
<dbReference type="GO" id="GO:1990904">
    <property type="term" value="C:ribonucleoprotein complex"/>
    <property type="evidence" value="ECO:0007669"/>
    <property type="project" value="UniProtKB-KW"/>
</dbReference>
<comment type="subcellular location">
    <subcellularLocation>
        <location evidence="1">Mitochondrion</location>
    </subcellularLocation>
</comment>
<dbReference type="SUPFAM" id="SSF53137">
    <property type="entry name" value="Translational machinery components"/>
    <property type="match status" value="1"/>
</dbReference>
<dbReference type="EMBL" id="CP048995">
    <property type="protein sequence ID" value="QID81849.1"/>
    <property type="molecule type" value="Genomic_DNA"/>
</dbReference>
<evidence type="ECO:0000256" key="3">
    <source>
        <dbReference type="ARBA" id="ARBA00022980"/>
    </source>
</evidence>
<dbReference type="HAMAP" id="MF_01310">
    <property type="entry name" value="Ribosomal_uS11"/>
    <property type="match status" value="1"/>
</dbReference>
<dbReference type="FunFam" id="3.30.420.80:FF:000011">
    <property type="entry name" value="37S ribosomal protein S18, mitochondrial"/>
    <property type="match status" value="1"/>
</dbReference>
<dbReference type="AlphaFoldDB" id="A0A6C1DYN3"/>
<evidence type="ECO:0000313" key="9">
    <source>
        <dbReference type="Proteomes" id="UP000501346"/>
    </source>
</evidence>
<protein>
    <recommendedName>
        <fullName evidence="7">Small ribosomal subunit protein uS11m</fullName>
    </recommendedName>
</protein>
<sequence length="217" mass="24573">MLLQPVWKGCRWTQFVRPIRRWNSTGTNRGVPFSFKDISNQEDITNISYPSSSDPVLTKSNGSSEVYKPKEEVVKYILHGKFTKNNTHLTFSSVVEDKNFHKNKGLTYNDTMLYYLNLPQKVKISLSTGCLGFRKAARGEYEAAFQTSGRMFELIKEKNMLNKDIEVVMDDFGKGRAAFISALVGKEGASVVKKVVKISDATKLKFGGVRSPKMRRL</sequence>
<dbReference type="GO" id="GO:0003735">
    <property type="term" value="F:structural constituent of ribosome"/>
    <property type="evidence" value="ECO:0007669"/>
    <property type="project" value="InterPro"/>
</dbReference>
<comment type="similarity">
    <text evidence="2">Belongs to the universal ribosomal protein uS11 family.</text>
</comment>
<dbReference type="GO" id="GO:0006412">
    <property type="term" value="P:translation"/>
    <property type="evidence" value="ECO:0007669"/>
    <property type="project" value="InterPro"/>
</dbReference>
<keyword evidence="4" id="KW-0496">Mitochondrion</keyword>
<dbReference type="GO" id="GO:0005739">
    <property type="term" value="C:mitochondrion"/>
    <property type="evidence" value="ECO:0007669"/>
    <property type="project" value="UniProtKB-SubCell"/>
</dbReference>
<dbReference type="Proteomes" id="UP000501346">
    <property type="component" value="Chromosome ScXIV"/>
</dbReference>
<reference evidence="8 9" key="1">
    <citation type="journal article" date="2019" name="BMC Genomics">
        <title>Chromosome level assembly and comparative genome analysis confirm lager-brewing yeasts originated from a single hybridization.</title>
        <authorList>
            <person name="Salazar A.N."/>
            <person name="Gorter de Vries A.R."/>
            <person name="van den Broek M."/>
            <person name="Brouwers N."/>
            <person name="de la Torre Cortes P."/>
            <person name="Kuijpers N.G.A."/>
            <person name="Daran J.G."/>
            <person name="Abeel T."/>
        </authorList>
    </citation>
    <scope>NUCLEOTIDE SEQUENCE [LARGE SCALE GENOMIC DNA]</scope>
    <source>
        <strain evidence="8 9">CBS 1483</strain>
    </source>
</reference>
<keyword evidence="3 8" id="KW-0689">Ribosomal protein</keyword>
<keyword evidence="5" id="KW-0687">Ribonucleoprotein</keyword>
<evidence type="ECO:0000256" key="5">
    <source>
        <dbReference type="ARBA" id="ARBA00023274"/>
    </source>
</evidence>
<dbReference type="InterPro" id="IPR001971">
    <property type="entry name" value="Ribosomal_uS11"/>
</dbReference>
<dbReference type="Gene3D" id="3.30.420.80">
    <property type="entry name" value="Ribosomal protein S11"/>
    <property type="match status" value="1"/>
</dbReference>
<evidence type="ECO:0000256" key="4">
    <source>
        <dbReference type="ARBA" id="ARBA00023128"/>
    </source>
</evidence>
<evidence type="ECO:0000256" key="6">
    <source>
        <dbReference type="ARBA" id="ARBA00037226"/>
    </source>
</evidence>
<dbReference type="PANTHER" id="PTHR11759">
    <property type="entry name" value="40S RIBOSOMAL PROTEIN S14/30S RIBOSOMAL PROTEIN S11"/>
    <property type="match status" value="1"/>
</dbReference>
<gene>
    <name evidence="8" type="primary">MRPS18_1</name>
    <name evidence="8" type="ORF">GRS66_004246</name>
</gene>
<dbReference type="OrthoDB" id="1654884at2759"/>
<organism evidence="8 9">
    <name type="scientific">Saccharomyces pastorianus</name>
    <name type="common">Lager yeast</name>
    <name type="synonym">Saccharomyces cerevisiae x Saccharomyces eubayanus</name>
    <dbReference type="NCBI Taxonomy" id="27292"/>
    <lineage>
        <taxon>Eukaryota</taxon>
        <taxon>Fungi</taxon>
        <taxon>Dikarya</taxon>
        <taxon>Ascomycota</taxon>
        <taxon>Saccharomycotina</taxon>
        <taxon>Saccharomycetes</taxon>
        <taxon>Saccharomycetales</taxon>
        <taxon>Saccharomycetaceae</taxon>
        <taxon>Saccharomyces</taxon>
    </lineage>
</organism>
<keyword evidence="9" id="KW-1185">Reference proteome</keyword>
<accession>A0A6C1DYN3</accession>
<comment type="function">
    <text evidence="6">Component of the mitochondrial ribosome (mitoribosome), a dedicated translation machinery responsible for the synthesis of mitochondrial genome-encoded proteins, including at least some of the essential transmembrane subunits of the mitochondrial respiratory chain. The mitoribosomes are attached to the mitochondrial inner membrane and translation products are cotranslationally integrated into the membrane.</text>
</comment>
<dbReference type="InterPro" id="IPR036967">
    <property type="entry name" value="Ribosomal_uS11_sf"/>
</dbReference>
<evidence type="ECO:0000256" key="1">
    <source>
        <dbReference type="ARBA" id="ARBA00004173"/>
    </source>
</evidence>